<sequence length="88" mass="10210">MDWIDFGIGLMLGLSVGWGIGILMKKGLSIRLRRYGKIRKQGNFEKEEICSDCARWIDDKCTETTVDVEKSFPNCFIEKDNHYIYGQK</sequence>
<name>A0A133VQQ8_9EURY</name>
<keyword evidence="1" id="KW-0472">Membrane</keyword>
<keyword evidence="3" id="KW-1185">Reference proteome</keyword>
<keyword evidence="1" id="KW-1133">Transmembrane helix</keyword>
<evidence type="ECO:0000313" key="3">
    <source>
        <dbReference type="Proteomes" id="UP000070248"/>
    </source>
</evidence>
<keyword evidence="1" id="KW-0812">Transmembrane</keyword>
<protein>
    <submittedName>
        <fullName evidence="2">Uncharacterized protein</fullName>
    </submittedName>
</protein>
<accession>A0A133VQQ8</accession>
<evidence type="ECO:0000313" key="2">
    <source>
        <dbReference type="EMBL" id="KXB08782.1"/>
    </source>
</evidence>
<gene>
    <name evidence="2" type="ORF">AKJ59_00470</name>
</gene>
<dbReference type="EMBL" id="LHYL01000005">
    <property type="protein sequence ID" value="KXB08782.1"/>
    <property type="molecule type" value="Genomic_DNA"/>
</dbReference>
<dbReference type="Proteomes" id="UP000070248">
    <property type="component" value="Unassembled WGS sequence"/>
</dbReference>
<comment type="caution">
    <text evidence="2">The sequence shown here is derived from an EMBL/GenBank/DDBJ whole genome shotgun (WGS) entry which is preliminary data.</text>
</comment>
<feature type="transmembrane region" description="Helical" evidence="1">
    <location>
        <begin position="6"/>
        <end position="24"/>
    </location>
</feature>
<reference evidence="2 3" key="1">
    <citation type="journal article" date="2016" name="Sci. Rep.">
        <title>Metabolic traits of an uncultured archaeal lineage -MSBL1- from brine pools of the Red Sea.</title>
        <authorList>
            <person name="Mwirichia R."/>
            <person name="Alam I."/>
            <person name="Rashid M."/>
            <person name="Vinu M."/>
            <person name="Ba-Alawi W."/>
            <person name="Anthony Kamau A."/>
            <person name="Kamanda Ngugi D."/>
            <person name="Goker M."/>
            <person name="Klenk H.P."/>
            <person name="Bajic V."/>
            <person name="Stingl U."/>
        </authorList>
    </citation>
    <scope>NUCLEOTIDE SEQUENCE [LARGE SCALE GENOMIC DNA]</scope>
    <source>
        <strain evidence="2">SCGC-AAA385M02</strain>
    </source>
</reference>
<evidence type="ECO:0000256" key="1">
    <source>
        <dbReference type="SAM" id="Phobius"/>
    </source>
</evidence>
<proteinExistence type="predicted"/>
<organism evidence="2 3">
    <name type="scientific">candidate division MSBL1 archaeon SCGC-AAA385M02</name>
    <dbReference type="NCBI Taxonomy" id="1698287"/>
    <lineage>
        <taxon>Archaea</taxon>
        <taxon>Methanobacteriati</taxon>
        <taxon>Methanobacteriota</taxon>
        <taxon>candidate division MSBL1</taxon>
    </lineage>
</organism>
<dbReference type="AlphaFoldDB" id="A0A133VQQ8"/>